<keyword evidence="1" id="KW-0808">Transferase</keyword>
<dbReference type="Gene3D" id="3.30.565.10">
    <property type="entry name" value="Histidine kinase-like ATPase, C-terminal domain"/>
    <property type="match status" value="1"/>
</dbReference>
<reference evidence="6" key="1">
    <citation type="submission" date="2015-01" db="EMBL/GenBank/DDBJ databases">
        <title>Flavisolibacter sp./LCS9/ whole genome sequencing.</title>
        <authorList>
            <person name="Kim M.K."/>
            <person name="Srinivasan S."/>
            <person name="Lee J.-J."/>
        </authorList>
    </citation>
    <scope>NUCLEOTIDE SEQUENCE [LARGE SCALE GENOMIC DNA]</scope>
    <source>
        <strain evidence="6">LCS9</strain>
    </source>
</reference>
<dbReference type="InterPro" id="IPR050482">
    <property type="entry name" value="Sensor_HK_TwoCompSys"/>
</dbReference>
<dbReference type="CDD" id="cd16917">
    <property type="entry name" value="HATPase_UhpB-NarQ-NarX-like"/>
    <property type="match status" value="1"/>
</dbReference>
<dbReference type="KEGG" id="fla:SY85_16170"/>
<reference evidence="5 6" key="2">
    <citation type="journal article" date="2016" name="Int. J. Syst. Evol. Microbiol.">
        <title>Flavisolibacter tropicus sp. nov., isolated from tropical soil.</title>
        <authorList>
            <person name="Lee J.J."/>
            <person name="Kang M.S."/>
            <person name="Kim G.S."/>
            <person name="Lee C.S."/>
            <person name="Lim S."/>
            <person name="Lee J."/>
            <person name="Roh S.H."/>
            <person name="Kang H."/>
            <person name="Ha J.M."/>
            <person name="Bae S."/>
            <person name="Jung H.Y."/>
            <person name="Kim M.K."/>
        </authorList>
    </citation>
    <scope>NUCLEOTIDE SEQUENCE [LARGE SCALE GENOMIC DNA]</scope>
    <source>
        <strain evidence="5 6">LCS9</strain>
    </source>
</reference>
<evidence type="ECO:0000259" key="4">
    <source>
        <dbReference type="PROSITE" id="PS50109"/>
    </source>
</evidence>
<dbReference type="GO" id="GO:0046983">
    <property type="term" value="F:protein dimerization activity"/>
    <property type="evidence" value="ECO:0007669"/>
    <property type="project" value="InterPro"/>
</dbReference>
<dbReference type="InterPro" id="IPR005467">
    <property type="entry name" value="His_kinase_dom"/>
</dbReference>
<keyword evidence="3" id="KW-0902">Two-component regulatory system</keyword>
<protein>
    <recommendedName>
        <fullName evidence="4">Histidine kinase domain-containing protein</fullName>
    </recommendedName>
</protein>
<sequence>MKVSHRIFDFLPGCYLILSPKAPEFIILDVNNAYLAVSHSTRDIIGKPLFEVFPDNPDDPEASGVKNLTASLEQVLKTRKPHEMAIQRYDTRRPGQNNFTIRYWKPVNIPVLANDGTVECIIHSVEEVTNVMLLRKGMKQQDSLNQHHIRDAILTTQEMERMEISQELHDNVNQILHTARLYLEKATLTSTSQQEFVKYGHALVEKAIDEVKDLSQSLRQFSKEERQLTDVLEEILGQIGELNQLNISKSIELPDESLIESKVKTTIIRILQEQLTNVVKHAEAKNVYIGVNFKDGNLELTIKDDGKGFDMKTNKSGQGFQNIKSRAAIMDGRVLITSYPGDGCVIQVFLPVS</sequence>
<dbReference type="Gene3D" id="3.30.450.20">
    <property type="entry name" value="PAS domain"/>
    <property type="match status" value="1"/>
</dbReference>
<dbReference type="GO" id="GO:0016020">
    <property type="term" value="C:membrane"/>
    <property type="evidence" value="ECO:0007669"/>
    <property type="project" value="InterPro"/>
</dbReference>
<dbReference type="EMBL" id="CP011390">
    <property type="protein sequence ID" value="ANE51799.1"/>
    <property type="molecule type" value="Genomic_DNA"/>
</dbReference>
<name>A0A172TXI3_9BACT</name>
<dbReference type="InterPro" id="IPR036890">
    <property type="entry name" value="HATPase_C_sf"/>
</dbReference>
<dbReference type="Pfam" id="PF02518">
    <property type="entry name" value="HATPase_c"/>
    <property type="match status" value="1"/>
</dbReference>
<dbReference type="InterPro" id="IPR011712">
    <property type="entry name" value="Sig_transdc_His_kin_sub3_dim/P"/>
</dbReference>
<dbReference type="PATRIC" id="fig|1492898.3.peg.3514"/>
<dbReference type="SUPFAM" id="SSF55874">
    <property type="entry name" value="ATPase domain of HSP90 chaperone/DNA topoisomerase II/histidine kinase"/>
    <property type="match status" value="1"/>
</dbReference>
<feature type="domain" description="Histidine kinase" evidence="4">
    <location>
        <begin position="163"/>
        <end position="353"/>
    </location>
</feature>
<dbReference type="STRING" id="1492898.SY85_16170"/>
<dbReference type="RefSeq" id="WP_066405929.1">
    <property type="nucleotide sequence ID" value="NZ_CP011390.1"/>
</dbReference>
<dbReference type="InterPro" id="IPR013656">
    <property type="entry name" value="PAS_4"/>
</dbReference>
<evidence type="ECO:0000313" key="5">
    <source>
        <dbReference type="EMBL" id="ANE51799.1"/>
    </source>
</evidence>
<dbReference type="PANTHER" id="PTHR24421">
    <property type="entry name" value="NITRATE/NITRITE SENSOR PROTEIN NARX-RELATED"/>
    <property type="match status" value="1"/>
</dbReference>
<accession>A0A172TXI3</accession>
<evidence type="ECO:0000313" key="6">
    <source>
        <dbReference type="Proteomes" id="UP000077177"/>
    </source>
</evidence>
<dbReference type="Pfam" id="PF08448">
    <property type="entry name" value="PAS_4"/>
    <property type="match status" value="1"/>
</dbReference>
<dbReference type="PROSITE" id="PS50109">
    <property type="entry name" value="HIS_KIN"/>
    <property type="match status" value="1"/>
</dbReference>
<dbReference type="Proteomes" id="UP000077177">
    <property type="component" value="Chromosome"/>
</dbReference>
<evidence type="ECO:0000256" key="3">
    <source>
        <dbReference type="ARBA" id="ARBA00023012"/>
    </source>
</evidence>
<dbReference type="AlphaFoldDB" id="A0A172TXI3"/>
<gene>
    <name evidence="5" type="ORF">SY85_16170</name>
</gene>
<proteinExistence type="predicted"/>
<dbReference type="InterPro" id="IPR003594">
    <property type="entry name" value="HATPase_dom"/>
</dbReference>
<keyword evidence="2" id="KW-0418">Kinase</keyword>
<evidence type="ECO:0000256" key="1">
    <source>
        <dbReference type="ARBA" id="ARBA00022679"/>
    </source>
</evidence>
<dbReference type="GO" id="GO:0000155">
    <property type="term" value="F:phosphorelay sensor kinase activity"/>
    <property type="evidence" value="ECO:0007669"/>
    <property type="project" value="InterPro"/>
</dbReference>
<dbReference type="Pfam" id="PF07730">
    <property type="entry name" value="HisKA_3"/>
    <property type="match status" value="1"/>
</dbReference>
<organism evidence="5 6">
    <name type="scientific">Flavisolibacter tropicus</name>
    <dbReference type="NCBI Taxonomy" id="1492898"/>
    <lineage>
        <taxon>Bacteria</taxon>
        <taxon>Pseudomonadati</taxon>
        <taxon>Bacteroidota</taxon>
        <taxon>Chitinophagia</taxon>
        <taxon>Chitinophagales</taxon>
        <taxon>Chitinophagaceae</taxon>
        <taxon>Flavisolibacter</taxon>
    </lineage>
</organism>
<dbReference type="OrthoDB" id="9778366at2"/>
<keyword evidence="6" id="KW-1185">Reference proteome</keyword>
<evidence type="ECO:0000256" key="2">
    <source>
        <dbReference type="ARBA" id="ARBA00022777"/>
    </source>
</evidence>